<evidence type="ECO:0000313" key="1">
    <source>
        <dbReference type="EMBL" id="KAL0126333.1"/>
    </source>
</evidence>
<comment type="caution">
    <text evidence="1">The sequence shown here is derived from an EMBL/GenBank/DDBJ whole genome shotgun (WGS) entry which is preliminary data.</text>
</comment>
<protein>
    <submittedName>
        <fullName evidence="1">Uncharacterized protein</fullName>
    </submittedName>
</protein>
<sequence length="136" mass="15920">MTPREVRTDVVRHFVSRMKTYACDEGNVRKFCWRDHSEGNFVFYCARSCRSYPGFIYCNSTRDVIVVSGTSDRQGCAARPSLACLDNFLLFFFKQCAERRLNNYFALATISDVTIRASCRRRIFYLTFALFKKKNK</sequence>
<keyword evidence="2" id="KW-1185">Reference proteome</keyword>
<gene>
    <name evidence="1" type="ORF">PUN28_005016</name>
</gene>
<evidence type="ECO:0000313" key="2">
    <source>
        <dbReference type="Proteomes" id="UP001430953"/>
    </source>
</evidence>
<organism evidence="1 2">
    <name type="scientific">Cardiocondyla obscurior</name>
    <dbReference type="NCBI Taxonomy" id="286306"/>
    <lineage>
        <taxon>Eukaryota</taxon>
        <taxon>Metazoa</taxon>
        <taxon>Ecdysozoa</taxon>
        <taxon>Arthropoda</taxon>
        <taxon>Hexapoda</taxon>
        <taxon>Insecta</taxon>
        <taxon>Pterygota</taxon>
        <taxon>Neoptera</taxon>
        <taxon>Endopterygota</taxon>
        <taxon>Hymenoptera</taxon>
        <taxon>Apocrita</taxon>
        <taxon>Aculeata</taxon>
        <taxon>Formicoidea</taxon>
        <taxon>Formicidae</taxon>
        <taxon>Myrmicinae</taxon>
        <taxon>Cardiocondyla</taxon>
    </lineage>
</organism>
<dbReference type="AlphaFoldDB" id="A0AAW2GFI3"/>
<reference evidence="1 2" key="1">
    <citation type="submission" date="2023-03" db="EMBL/GenBank/DDBJ databases">
        <title>High recombination rates correlate with genetic variation in Cardiocondyla obscurior ants.</title>
        <authorList>
            <person name="Errbii M."/>
        </authorList>
    </citation>
    <scope>NUCLEOTIDE SEQUENCE [LARGE SCALE GENOMIC DNA]</scope>
    <source>
        <strain evidence="1">Alpha-2009</strain>
        <tissue evidence="1">Whole body</tissue>
    </source>
</reference>
<proteinExistence type="predicted"/>
<dbReference type="EMBL" id="JADYXP020000004">
    <property type="protein sequence ID" value="KAL0126333.1"/>
    <property type="molecule type" value="Genomic_DNA"/>
</dbReference>
<name>A0AAW2GFI3_9HYME</name>
<accession>A0AAW2GFI3</accession>
<dbReference type="Proteomes" id="UP001430953">
    <property type="component" value="Unassembled WGS sequence"/>
</dbReference>